<dbReference type="Proteomes" id="UP001218218">
    <property type="component" value="Unassembled WGS sequence"/>
</dbReference>
<reference evidence="1" key="1">
    <citation type="submission" date="2023-03" db="EMBL/GenBank/DDBJ databases">
        <title>Massive genome expansion in bonnet fungi (Mycena s.s.) driven by repeated elements and novel gene families across ecological guilds.</title>
        <authorList>
            <consortium name="Lawrence Berkeley National Laboratory"/>
            <person name="Harder C.B."/>
            <person name="Miyauchi S."/>
            <person name="Viragh M."/>
            <person name="Kuo A."/>
            <person name="Thoen E."/>
            <person name="Andreopoulos B."/>
            <person name="Lu D."/>
            <person name="Skrede I."/>
            <person name="Drula E."/>
            <person name="Henrissat B."/>
            <person name="Morin E."/>
            <person name="Kohler A."/>
            <person name="Barry K."/>
            <person name="LaButti K."/>
            <person name="Morin E."/>
            <person name="Salamov A."/>
            <person name="Lipzen A."/>
            <person name="Mereny Z."/>
            <person name="Hegedus B."/>
            <person name="Baldrian P."/>
            <person name="Stursova M."/>
            <person name="Weitz H."/>
            <person name="Taylor A."/>
            <person name="Grigoriev I.V."/>
            <person name="Nagy L.G."/>
            <person name="Martin F."/>
            <person name="Kauserud H."/>
        </authorList>
    </citation>
    <scope>NUCLEOTIDE SEQUENCE</scope>
    <source>
        <strain evidence="1">CBHHK002</strain>
    </source>
</reference>
<accession>A0AAD6ZES9</accession>
<proteinExistence type="predicted"/>
<gene>
    <name evidence="1" type="ORF">DFH08DRAFT_970426</name>
</gene>
<dbReference type="AlphaFoldDB" id="A0AAD6ZES9"/>
<keyword evidence="2" id="KW-1185">Reference proteome</keyword>
<protein>
    <recommendedName>
        <fullName evidence="3">Alcohol dehydrogenase</fullName>
    </recommendedName>
</protein>
<evidence type="ECO:0000313" key="2">
    <source>
        <dbReference type="Proteomes" id="UP001218218"/>
    </source>
</evidence>
<organism evidence="1 2">
    <name type="scientific">Mycena albidolilacea</name>
    <dbReference type="NCBI Taxonomy" id="1033008"/>
    <lineage>
        <taxon>Eukaryota</taxon>
        <taxon>Fungi</taxon>
        <taxon>Dikarya</taxon>
        <taxon>Basidiomycota</taxon>
        <taxon>Agaricomycotina</taxon>
        <taxon>Agaricomycetes</taxon>
        <taxon>Agaricomycetidae</taxon>
        <taxon>Agaricales</taxon>
        <taxon>Marasmiineae</taxon>
        <taxon>Mycenaceae</taxon>
        <taxon>Mycena</taxon>
    </lineage>
</organism>
<evidence type="ECO:0008006" key="3">
    <source>
        <dbReference type="Google" id="ProtNLM"/>
    </source>
</evidence>
<name>A0AAD6ZES9_9AGAR</name>
<dbReference type="Gene3D" id="3.90.180.10">
    <property type="entry name" value="Medium-chain alcohol dehydrogenases, catalytic domain"/>
    <property type="match status" value="1"/>
</dbReference>
<dbReference type="EMBL" id="JARIHO010000053">
    <property type="protein sequence ID" value="KAJ7320686.1"/>
    <property type="molecule type" value="Genomic_DNA"/>
</dbReference>
<comment type="caution">
    <text evidence="1">The sequence shown here is derived from an EMBL/GenBank/DDBJ whole genome shotgun (WGS) entry which is preliminary data.</text>
</comment>
<sequence length="74" mass="8314">MPWQVPWQVSVLCHEPTPTVLAPSESAFHDMNKLITANPKTTHPIIDCVFPFEEAKAVFTYLSQVHVGKVVIKL</sequence>
<evidence type="ECO:0000313" key="1">
    <source>
        <dbReference type="EMBL" id="KAJ7320686.1"/>
    </source>
</evidence>